<dbReference type="KEGG" id="aia:AWH56_009900"/>
<evidence type="ECO:0000313" key="3">
    <source>
        <dbReference type="EMBL" id="QOY37841.2"/>
    </source>
</evidence>
<organism evidence="3 4">
    <name type="scientific">Anaerobacillus isosaccharinicus</name>
    <dbReference type="NCBI Taxonomy" id="1532552"/>
    <lineage>
        <taxon>Bacteria</taxon>
        <taxon>Bacillati</taxon>
        <taxon>Bacillota</taxon>
        <taxon>Bacilli</taxon>
        <taxon>Bacillales</taxon>
        <taxon>Bacillaceae</taxon>
        <taxon>Anaerobacillus</taxon>
    </lineage>
</organism>
<keyword evidence="4" id="KW-1185">Reference proteome</keyword>
<dbReference type="Proteomes" id="UP000180175">
    <property type="component" value="Chromosome"/>
</dbReference>
<evidence type="ECO:0000256" key="1">
    <source>
        <dbReference type="PROSITE-ProRule" id="PRU00285"/>
    </source>
</evidence>
<dbReference type="Gene3D" id="2.60.40.790">
    <property type="match status" value="1"/>
</dbReference>
<proteinExistence type="inferred from homology"/>
<protein>
    <submittedName>
        <fullName evidence="3">Hsp20/alpha crystallin family protein</fullName>
    </submittedName>
</protein>
<dbReference type="SUPFAM" id="SSF49764">
    <property type="entry name" value="HSP20-like chaperones"/>
    <property type="match status" value="1"/>
</dbReference>
<evidence type="ECO:0000256" key="2">
    <source>
        <dbReference type="RuleBase" id="RU003616"/>
    </source>
</evidence>
<sequence length="153" mass="17611">MNKFFPMNNGGGMGGNGNWKKSLPNFLGEDFFSDFQNLIFDNNGPKLNIYENGNELLCIFALPGLKLEEVDIYAYEKTLEVRGTLHVDYNGFRLIQEEITQGQFKRTVELPYPVRDDKVDASYQRGVLIIHLHRLIRSTPVKKKVNIQNLDDE</sequence>
<dbReference type="PROSITE" id="PS01031">
    <property type="entry name" value="SHSP"/>
    <property type="match status" value="1"/>
</dbReference>
<dbReference type="CDD" id="cd06464">
    <property type="entry name" value="ACD_sHsps-like"/>
    <property type="match status" value="1"/>
</dbReference>
<dbReference type="InterPro" id="IPR008978">
    <property type="entry name" value="HSP20-like_chaperone"/>
</dbReference>
<reference evidence="3 4" key="2">
    <citation type="journal article" date="2019" name="Int. J. Syst. Evol. Microbiol.">
        <title>Anaerobacillus isosaccharinicus sp. nov., an alkaliphilic bacterium which degrades isosaccharinic acid.</title>
        <authorList>
            <person name="Bassil N.M."/>
            <person name="Lloyd J.R."/>
        </authorList>
    </citation>
    <scope>NUCLEOTIDE SEQUENCE [LARGE SCALE GENOMIC DNA]</scope>
    <source>
        <strain evidence="3 4">NB2006</strain>
    </source>
</reference>
<reference evidence="3 4" key="1">
    <citation type="journal article" date="2017" name="Genome Announc.">
        <title>Draft Genome Sequences of Four Alkaliphilic Bacteria Belonging to the Anaerobacillus Genus.</title>
        <authorList>
            <person name="Bassil N.M."/>
            <person name="Lloyd J.R."/>
        </authorList>
    </citation>
    <scope>NUCLEOTIDE SEQUENCE [LARGE SCALE GENOMIC DNA]</scope>
    <source>
        <strain evidence="3 4">NB2006</strain>
    </source>
</reference>
<evidence type="ECO:0000313" key="4">
    <source>
        <dbReference type="Proteomes" id="UP000180175"/>
    </source>
</evidence>
<dbReference type="InterPro" id="IPR002068">
    <property type="entry name" value="A-crystallin/Hsp20_dom"/>
</dbReference>
<gene>
    <name evidence="3" type="ORF">AWH56_009900</name>
</gene>
<dbReference type="EMBL" id="CP063356">
    <property type="protein sequence ID" value="QOY37841.2"/>
    <property type="molecule type" value="Genomic_DNA"/>
</dbReference>
<name>A0A7S7LBG9_9BACI</name>
<accession>A0A7S7LBG9</accession>
<dbReference type="AlphaFoldDB" id="A0A7S7LBG9"/>
<comment type="similarity">
    <text evidence="1 2">Belongs to the small heat shock protein (HSP20) family.</text>
</comment>
<dbReference type="Pfam" id="PF00011">
    <property type="entry name" value="HSP20"/>
    <property type="match status" value="1"/>
</dbReference>